<name>Q0UV16_PHANO</name>
<dbReference type="Proteomes" id="UP000001055">
    <property type="component" value="Unassembled WGS sequence"/>
</dbReference>
<gene>
    <name evidence="2" type="ORF">SNOG_04398</name>
</gene>
<evidence type="ECO:0000256" key="1">
    <source>
        <dbReference type="SAM" id="MobiDB-lite"/>
    </source>
</evidence>
<dbReference type="GeneID" id="5971685"/>
<feature type="region of interest" description="Disordered" evidence="1">
    <location>
        <begin position="1"/>
        <end position="57"/>
    </location>
</feature>
<protein>
    <submittedName>
        <fullName evidence="2">Uncharacterized protein</fullName>
    </submittedName>
</protein>
<proteinExistence type="predicted"/>
<evidence type="ECO:0000313" key="2">
    <source>
        <dbReference type="EMBL" id="EAT88158.2"/>
    </source>
</evidence>
<dbReference type="EMBL" id="CH445330">
    <property type="protein sequence ID" value="EAT88158.2"/>
    <property type="molecule type" value="Genomic_DNA"/>
</dbReference>
<accession>Q0UV16</accession>
<dbReference type="KEGG" id="pno:SNOG_04398"/>
<organism evidence="2 3">
    <name type="scientific">Phaeosphaeria nodorum (strain SN15 / ATCC MYA-4574 / FGSC 10173)</name>
    <name type="common">Glume blotch fungus</name>
    <name type="synonym">Parastagonospora nodorum</name>
    <dbReference type="NCBI Taxonomy" id="321614"/>
    <lineage>
        <taxon>Eukaryota</taxon>
        <taxon>Fungi</taxon>
        <taxon>Dikarya</taxon>
        <taxon>Ascomycota</taxon>
        <taxon>Pezizomycotina</taxon>
        <taxon>Dothideomycetes</taxon>
        <taxon>Pleosporomycetidae</taxon>
        <taxon>Pleosporales</taxon>
        <taxon>Pleosporineae</taxon>
        <taxon>Phaeosphaeriaceae</taxon>
        <taxon>Parastagonospora</taxon>
    </lineage>
</organism>
<reference evidence="3" key="1">
    <citation type="journal article" date="2007" name="Plant Cell">
        <title>Dothideomycete-plant interactions illuminated by genome sequencing and EST analysis of the wheat pathogen Stagonospora nodorum.</title>
        <authorList>
            <person name="Hane J.K."/>
            <person name="Lowe R.G."/>
            <person name="Solomon P.S."/>
            <person name="Tan K.C."/>
            <person name="Schoch C.L."/>
            <person name="Spatafora J.W."/>
            <person name="Crous P.W."/>
            <person name="Kodira C."/>
            <person name="Birren B.W."/>
            <person name="Galagan J.E."/>
            <person name="Torriani S.F."/>
            <person name="McDonald B.A."/>
            <person name="Oliver R.P."/>
        </authorList>
    </citation>
    <scope>NUCLEOTIDE SEQUENCE [LARGE SCALE GENOMIC DNA]</scope>
    <source>
        <strain evidence="3">SN15 / ATCC MYA-4574 / FGSC 10173</strain>
    </source>
</reference>
<sequence>MSEPSPNPEQQILEESTSTSTPLANGTPLPADIEMADSAPTPAAESTPDSAGAYAADSAWEPDEGVFESVCHAAFARGDEAFGDDGAG</sequence>
<evidence type="ECO:0000313" key="3">
    <source>
        <dbReference type="Proteomes" id="UP000001055"/>
    </source>
</evidence>
<dbReference type="InParanoid" id="Q0UV16"/>
<dbReference type="HOGENOM" id="CLU_2469846_0_0_1"/>
<dbReference type="AlphaFoldDB" id="Q0UV16"/>
<feature type="compositionally biased region" description="Polar residues" evidence="1">
    <location>
        <begin position="8"/>
        <end position="24"/>
    </location>
</feature>
<dbReference type="RefSeq" id="XP_001794817.1">
    <property type="nucleotide sequence ID" value="XM_001794765.1"/>
</dbReference>